<name>A0A8J3BMU5_9FLAO</name>
<dbReference type="GO" id="GO:0048039">
    <property type="term" value="F:ubiquinone binding"/>
    <property type="evidence" value="ECO:0007669"/>
    <property type="project" value="TreeGrafter"/>
</dbReference>
<feature type="transmembrane region" description="Helical" evidence="7">
    <location>
        <begin position="371"/>
        <end position="392"/>
    </location>
</feature>
<evidence type="ECO:0000256" key="3">
    <source>
        <dbReference type="ARBA" id="ARBA00022692"/>
    </source>
</evidence>
<dbReference type="GO" id="GO:0016020">
    <property type="term" value="C:membrane"/>
    <property type="evidence" value="ECO:0007669"/>
    <property type="project" value="UniProtKB-SubCell"/>
</dbReference>
<feature type="transmembrane region" description="Helical" evidence="7">
    <location>
        <begin position="462"/>
        <end position="480"/>
    </location>
</feature>
<reference evidence="9" key="2">
    <citation type="submission" date="2020-09" db="EMBL/GenBank/DDBJ databases">
        <authorList>
            <person name="Sun Q."/>
            <person name="Ohkuma M."/>
        </authorList>
    </citation>
    <scope>NUCLEOTIDE SEQUENCE</scope>
    <source>
        <strain evidence="9">JCM 12862</strain>
    </source>
</reference>
<feature type="transmembrane region" description="Helical" evidence="7">
    <location>
        <begin position="328"/>
        <end position="350"/>
    </location>
</feature>
<evidence type="ECO:0000313" key="10">
    <source>
        <dbReference type="Proteomes" id="UP000612329"/>
    </source>
</evidence>
<evidence type="ECO:0000313" key="9">
    <source>
        <dbReference type="EMBL" id="GGK22636.1"/>
    </source>
</evidence>
<dbReference type="NCBIfam" id="TIGR01972">
    <property type="entry name" value="NDH_I_M"/>
    <property type="match status" value="1"/>
</dbReference>
<protein>
    <submittedName>
        <fullName evidence="9">NADH dehydrogenase subunit M</fullName>
    </submittedName>
</protein>
<dbReference type="InterPro" id="IPR003918">
    <property type="entry name" value="NADH_UbQ_OxRdtase"/>
</dbReference>
<dbReference type="GO" id="GO:0008137">
    <property type="term" value="F:NADH dehydrogenase (ubiquinone) activity"/>
    <property type="evidence" value="ECO:0007669"/>
    <property type="project" value="InterPro"/>
</dbReference>
<feature type="transmembrane region" description="Helical" evidence="7">
    <location>
        <begin position="136"/>
        <end position="153"/>
    </location>
</feature>
<feature type="transmembrane region" description="Helical" evidence="7">
    <location>
        <begin position="29"/>
        <end position="50"/>
    </location>
</feature>
<dbReference type="PANTHER" id="PTHR43507">
    <property type="entry name" value="NADH-UBIQUINONE OXIDOREDUCTASE CHAIN 4"/>
    <property type="match status" value="1"/>
</dbReference>
<evidence type="ECO:0000256" key="2">
    <source>
        <dbReference type="ARBA" id="ARBA00009025"/>
    </source>
</evidence>
<dbReference type="InterPro" id="IPR001750">
    <property type="entry name" value="ND/Mrp_TM"/>
</dbReference>
<dbReference type="InterPro" id="IPR010227">
    <property type="entry name" value="NADH_Q_OxRdtase_chainM/4"/>
</dbReference>
<keyword evidence="5 7" id="KW-0472">Membrane</keyword>
<dbReference type="EMBL" id="BMNR01000003">
    <property type="protein sequence ID" value="GGK22636.1"/>
    <property type="molecule type" value="Genomic_DNA"/>
</dbReference>
<feature type="transmembrane region" description="Helical" evidence="7">
    <location>
        <begin position="246"/>
        <end position="270"/>
    </location>
</feature>
<dbReference type="GO" id="GO:0012505">
    <property type="term" value="C:endomembrane system"/>
    <property type="evidence" value="ECO:0007669"/>
    <property type="project" value="UniProtKB-SubCell"/>
</dbReference>
<feature type="domain" description="NADH:quinone oxidoreductase/Mrp antiporter transmembrane" evidence="8">
    <location>
        <begin position="130"/>
        <end position="414"/>
    </location>
</feature>
<dbReference type="GO" id="GO:0003954">
    <property type="term" value="F:NADH dehydrogenase activity"/>
    <property type="evidence" value="ECO:0007669"/>
    <property type="project" value="TreeGrafter"/>
</dbReference>
<feature type="transmembrane region" description="Helical" evidence="7">
    <location>
        <begin position="74"/>
        <end position="100"/>
    </location>
</feature>
<evidence type="ECO:0000259" key="8">
    <source>
        <dbReference type="Pfam" id="PF00361"/>
    </source>
</evidence>
<feature type="transmembrane region" description="Helical" evidence="7">
    <location>
        <begin position="412"/>
        <end position="433"/>
    </location>
</feature>
<dbReference type="Pfam" id="PF00361">
    <property type="entry name" value="Proton_antipo_M"/>
    <property type="match status" value="1"/>
</dbReference>
<feature type="transmembrane region" description="Helical" evidence="7">
    <location>
        <begin position="165"/>
        <end position="185"/>
    </location>
</feature>
<keyword evidence="10" id="KW-1185">Reference proteome</keyword>
<proteinExistence type="inferred from homology"/>
<organism evidence="9 10">
    <name type="scientific">Yeosuana aromativorans</name>
    <dbReference type="NCBI Taxonomy" id="288019"/>
    <lineage>
        <taxon>Bacteria</taxon>
        <taxon>Pseudomonadati</taxon>
        <taxon>Bacteroidota</taxon>
        <taxon>Flavobacteriia</taxon>
        <taxon>Flavobacteriales</taxon>
        <taxon>Flavobacteriaceae</taxon>
        <taxon>Yeosuana</taxon>
    </lineage>
</organism>
<evidence type="ECO:0000256" key="7">
    <source>
        <dbReference type="SAM" id="Phobius"/>
    </source>
</evidence>
<dbReference type="GO" id="GO:0042773">
    <property type="term" value="P:ATP synthesis coupled electron transport"/>
    <property type="evidence" value="ECO:0007669"/>
    <property type="project" value="InterPro"/>
</dbReference>
<comment type="similarity">
    <text evidence="2">Belongs to the complex I subunit 4 family.</text>
</comment>
<evidence type="ECO:0000256" key="6">
    <source>
        <dbReference type="RuleBase" id="RU000320"/>
    </source>
</evidence>
<dbReference type="Proteomes" id="UP000612329">
    <property type="component" value="Unassembled WGS sequence"/>
</dbReference>
<evidence type="ECO:0000256" key="5">
    <source>
        <dbReference type="ARBA" id="ARBA00023136"/>
    </source>
</evidence>
<feature type="transmembrane region" description="Helical" evidence="7">
    <location>
        <begin position="304"/>
        <end position="322"/>
    </location>
</feature>
<dbReference type="PRINTS" id="PR01437">
    <property type="entry name" value="NUOXDRDTASE4"/>
</dbReference>
<feature type="transmembrane region" description="Helical" evidence="7">
    <location>
        <begin position="276"/>
        <end position="297"/>
    </location>
</feature>
<feature type="transmembrane region" description="Helical" evidence="7">
    <location>
        <begin position="112"/>
        <end position="130"/>
    </location>
</feature>
<dbReference type="GO" id="GO:0015990">
    <property type="term" value="P:electron transport coupled proton transport"/>
    <property type="evidence" value="ECO:0007669"/>
    <property type="project" value="TreeGrafter"/>
</dbReference>
<evidence type="ECO:0000256" key="4">
    <source>
        <dbReference type="ARBA" id="ARBA00022989"/>
    </source>
</evidence>
<keyword evidence="4 7" id="KW-1133">Transmembrane helix</keyword>
<feature type="transmembrane region" description="Helical" evidence="7">
    <location>
        <begin position="213"/>
        <end position="234"/>
    </location>
</feature>
<comment type="subcellular location">
    <subcellularLocation>
        <location evidence="1">Endomembrane system</location>
        <topology evidence="1">Multi-pass membrane protein</topology>
    </subcellularLocation>
    <subcellularLocation>
        <location evidence="6">Membrane</location>
        <topology evidence="6">Multi-pass membrane protein</topology>
    </subcellularLocation>
</comment>
<reference evidence="9" key="1">
    <citation type="journal article" date="2014" name="Int. J. Syst. Evol. Microbiol.">
        <title>Complete genome sequence of Corynebacterium casei LMG S-19264T (=DSM 44701T), isolated from a smear-ripened cheese.</title>
        <authorList>
            <consortium name="US DOE Joint Genome Institute (JGI-PGF)"/>
            <person name="Walter F."/>
            <person name="Albersmeier A."/>
            <person name="Kalinowski J."/>
            <person name="Ruckert C."/>
        </authorList>
    </citation>
    <scope>NUCLEOTIDE SEQUENCE</scope>
    <source>
        <strain evidence="9">JCM 12862</strain>
    </source>
</reference>
<accession>A0A8J3BMU5</accession>
<comment type="caution">
    <text evidence="9">The sequence shown here is derived from an EMBL/GenBank/DDBJ whole genome shotgun (WGS) entry which is preliminary data.</text>
</comment>
<gene>
    <name evidence="9" type="ORF">GCM10007962_16070</name>
</gene>
<keyword evidence="3 6" id="KW-0812">Transmembrane</keyword>
<dbReference type="AlphaFoldDB" id="A0A8J3BMU5"/>
<evidence type="ECO:0000256" key="1">
    <source>
        <dbReference type="ARBA" id="ARBA00004127"/>
    </source>
</evidence>
<dbReference type="RefSeq" id="WP_188651837.1">
    <property type="nucleotide sequence ID" value="NZ_BMNR01000003.1"/>
</dbReference>
<feature type="transmembrane region" description="Helical" evidence="7">
    <location>
        <begin position="6"/>
        <end position="24"/>
    </location>
</feature>
<sequence length="496" mass="54365">MDILTLFIIVPILTVLVLVFSKGLERARVVSMIGSLIQLGMAINLMFAYFKERAVNDSIMVFTKDLVWFKNFNIHYNIGVDGISVALILLTAIVVLAGVFISWKMKELPKEFFISLIVLSLGVYGVFISIDLFTLFVFFEIAVIPMYLLIGIWGSGPREYSAMKLTLMLMGASAVLLVGILGIYFNSNADGGPLTFNILDIAQVHIPLAAQKLFFPFVFIGFAVISALFPFHTWSPDGHASAPTAVSMLHAGVLMKLGGYGVFRVAMFLLPAGALHWSWFFIILAAIGVVYGAFSAIRQTDLKYINAYASVSHLGLVLFALLTLNKIAWNGAIIQSLSHGLLTALFFALIGMIYGRTHTRDISKLGGMMKILPFIGAIYVITGLAYLGLPGFSGFVAEMNIFVGAFQQNADTFNRVLTILVVSSIVVTSVYILRLVGKIMMGPLETNEVNDLPKATWYEKTGILLLMIPVIGIGVAPFWLSDMIMKSLEPFIHGVL</sequence>
<dbReference type="PANTHER" id="PTHR43507:SF4">
    <property type="entry name" value="PROTON-TRANSLOCATING NADH-QUINONE OXIDOREDUCTASE, CHAIN M"/>
    <property type="match status" value="1"/>
</dbReference>